<protein>
    <submittedName>
        <fullName evidence="2">Uncharacterized protein</fullName>
    </submittedName>
</protein>
<organism evidence="2 3">
    <name type="scientific">Adineta steineri</name>
    <dbReference type="NCBI Taxonomy" id="433720"/>
    <lineage>
        <taxon>Eukaryota</taxon>
        <taxon>Metazoa</taxon>
        <taxon>Spiralia</taxon>
        <taxon>Gnathifera</taxon>
        <taxon>Rotifera</taxon>
        <taxon>Eurotatoria</taxon>
        <taxon>Bdelloidea</taxon>
        <taxon>Adinetida</taxon>
        <taxon>Adinetidae</taxon>
        <taxon>Adineta</taxon>
    </lineage>
</organism>
<gene>
    <name evidence="2" type="ORF">KXQ929_LOCUS52635</name>
</gene>
<dbReference type="EMBL" id="CAJOBB010028220">
    <property type="protein sequence ID" value="CAF4428446.1"/>
    <property type="molecule type" value="Genomic_DNA"/>
</dbReference>
<comment type="caution">
    <text evidence="2">The sequence shown here is derived from an EMBL/GenBank/DDBJ whole genome shotgun (WGS) entry which is preliminary data.</text>
</comment>
<sequence length="46" mass="5469">MLFRLQPSISLVFRRIPIFQTRIYASSTAPRSDDDWEPQEQNTNDK</sequence>
<evidence type="ECO:0000313" key="2">
    <source>
        <dbReference type="EMBL" id="CAF4428446.1"/>
    </source>
</evidence>
<name>A0A820R258_9BILA</name>
<evidence type="ECO:0000256" key="1">
    <source>
        <dbReference type="SAM" id="MobiDB-lite"/>
    </source>
</evidence>
<dbReference type="Proteomes" id="UP000663868">
    <property type="component" value="Unassembled WGS sequence"/>
</dbReference>
<feature type="non-terminal residue" evidence="2">
    <location>
        <position position="46"/>
    </location>
</feature>
<reference evidence="2" key="1">
    <citation type="submission" date="2021-02" db="EMBL/GenBank/DDBJ databases">
        <authorList>
            <person name="Nowell W R."/>
        </authorList>
    </citation>
    <scope>NUCLEOTIDE SEQUENCE</scope>
</reference>
<accession>A0A820R258</accession>
<dbReference type="AlphaFoldDB" id="A0A820R258"/>
<proteinExistence type="predicted"/>
<feature type="region of interest" description="Disordered" evidence="1">
    <location>
        <begin position="27"/>
        <end position="46"/>
    </location>
</feature>
<evidence type="ECO:0000313" key="3">
    <source>
        <dbReference type="Proteomes" id="UP000663868"/>
    </source>
</evidence>